<dbReference type="Proteomes" id="UP001642409">
    <property type="component" value="Unassembled WGS sequence"/>
</dbReference>
<name>A0AA86NZP4_9EUKA</name>
<accession>A0AA86NZP4</accession>
<gene>
    <name evidence="2" type="ORF">HINF_LOCUS12821</name>
    <name evidence="1" type="ORF">HINF_LOCUS17352</name>
</gene>
<protein>
    <submittedName>
        <fullName evidence="2">Hypothetical_protein</fullName>
    </submittedName>
</protein>
<dbReference type="EMBL" id="CATOUU010000440">
    <property type="protein sequence ID" value="CAI9929707.1"/>
    <property type="molecule type" value="Genomic_DNA"/>
</dbReference>
<dbReference type="EMBL" id="CAXDID020000029">
    <property type="protein sequence ID" value="CAL5992928.1"/>
    <property type="molecule type" value="Genomic_DNA"/>
</dbReference>
<proteinExistence type="predicted"/>
<organism evidence="1">
    <name type="scientific">Hexamita inflata</name>
    <dbReference type="NCBI Taxonomy" id="28002"/>
    <lineage>
        <taxon>Eukaryota</taxon>
        <taxon>Metamonada</taxon>
        <taxon>Diplomonadida</taxon>
        <taxon>Hexamitidae</taxon>
        <taxon>Hexamitinae</taxon>
        <taxon>Hexamita</taxon>
    </lineage>
</organism>
<dbReference type="AlphaFoldDB" id="A0AA86NZP4"/>
<evidence type="ECO:0000313" key="3">
    <source>
        <dbReference type="Proteomes" id="UP001642409"/>
    </source>
</evidence>
<evidence type="ECO:0000313" key="2">
    <source>
        <dbReference type="EMBL" id="CAL5992928.1"/>
    </source>
</evidence>
<evidence type="ECO:0000313" key="1">
    <source>
        <dbReference type="EMBL" id="CAI9929707.1"/>
    </source>
</evidence>
<comment type="caution">
    <text evidence="1">The sequence shown here is derived from an EMBL/GenBank/DDBJ whole genome shotgun (WGS) entry which is preliminary data.</text>
</comment>
<reference evidence="1" key="1">
    <citation type="submission" date="2023-06" db="EMBL/GenBank/DDBJ databases">
        <authorList>
            <person name="Kurt Z."/>
        </authorList>
    </citation>
    <scope>NUCLEOTIDE SEQUENCE</scope>
</reference>
<keyword evidence="3" id="KW-1185">Reference proteome</keyword>
<reference evidence="2 3" key="2">
    <citation type="submission" date="2024-07" db="EMBL/GenBank/DDBJ databases">
        <authorList>
            <person name="Akdeniz Z."/>
        </authorList>
    </citation>
    <scope>NUCLEOTIDE SEQUENCE [LARGE SCALE GENOMIC DNA]</scope>
</reference>
<sequence length="252" mass="29322">MSQLAANPLQSPAKFLQIGKMTDKQDQLSTPKQKFPVTSSPIFSPLALQAIKQSQPHENGYQPIVFNPELQLPFQICKCKLIPFHTKYQTMSFAIKLRTVKEFLYKNDEQYTYNAHTCITPVDFIQRVIPLYISQTLHSKEQLELTLAINEVRKCILDSLMAHKIRTQLKTIVGQHYSQVKPDVLRLNAALTIQQVFTRLLKIIRVQEQMFTERFDKKVQLLWAQMIDDYRAENITQLIQTLKIEDVMNDLD</sequence>